<protein>
    <submittedName>
        <fullName evidence="1">Uncharacterized protein</fullName>
    </submittedName>
</protein>
<dbReference type="Proteomes" id="UP001057279">
    <property type="component" value="Linkage Group LG21"/>
</dbReference>
<evidence type="ECO:0000313" key="2">
    <source>
        <dbReference type="Proteomes" id="UP001057279"/>
    </source>
</evidence>
<gene>
    <name evidence="1" type="ORF">MJG53_016621</name>
</gene>
<dbReference type="EMBL" id="CM043046">
    <property type="protein sequence ID" value="KAI4561567.1"/>
    <property type="molecule type" value="Genomic_DNA"/>
</dbReference>
<evidence type="ECO:0000313" key="1">
    <source>
        <dbReference type="EMBL" id="KAI4561567.1"/>
    </source>
</evidence>
<proteinExistence type="predicted"/>
<reference evidence="1" key="1">
    <citation type="submission" date="2022-03" db="EMBL/GenBank/DDBJ databases">
        <title>Genomic analyses of argali, domestic sheep and their hybrids provide insights into chromosomal evolution, heterosis and genetic basis of agronomic traits.</title>
        <authorList>
            <person name="Li M."/>
        </authorList>
    </citation>
    <scope>NUCLEOTIDE SEQUENCE</scope>
    <source>
        <strain evidence="1">F1 hybrid</strain>
    </source>
</reference>
<name>A0ACB9U8W6_9CETA</name>
<organism evidence="1 2">
    <name type="scientific">Ovis ammon polii x Ovis aries</name>
    <dbReference type="NCBI Taxonomy" id="2918886"/>
    <lineage>
        <taxon>Eukaryota</taxon>
        <taxon>Metazoa</taxon>
        <taxon>Chordata</taxon>
        <taxon>Craniata</taxon>
        <taxon>Vertebrata</taxon>
        <taxon>Euteleostomi</taxon>
        <taxon>Mammalia</taxon>
        <taxon>Eutheria</taxon>
        <taxon>Laurasiatheria</taxon>
        <taxon>Artiodactyla</taxon>
        <taxon>Ruminantia</taxon>
        <taxon>Pecora</taxon>
        <taxon>Bovidae</taxon>
        <taxon>Caprinae</taxon>
        <taxon>Ovis</taxon>
    </lineage>
</organism>
<accession>A0ACB9U8W6</accession>
<keyword evidence="2" id="KW-1185">Reference proteome</keyword>
<sequence length="1115" mass="122100">MFKPRLCHLPANCKLQLHQLQKEDNCTFITELILIVYCPNKQITERTKSPSLQVPNPALPGDLHTPGPTAFQRYPVTPTLSLLLLCFPTGNYGESGMEAFKDMSAKEGICIAHSYKIYSNAGEQSFDKLLKKLTSHLPKARVVACFCEGMTVRGLLMAMRRLGLAGEFLLLGSPCGSVNPYPQHTLTNLKHQRTKHAKPHQSLMIASPTGGPIVQKFEAIASILSQTQREIYGDGWADRYDVTDGYQREAVGGITIKLQSPDVKWFDDYYLKLRPETNLRNPWFQEFWQHRFQCRLEGFAQENSKYNKTCNSSLTLRTHHVQDSKMGFVINAIYSMAYGLHNMQMSLCPGYAGLCDAMKPIDGRKLLDSLMKTNFTGVSGDMILFDENGDSPGRYEIMNFKEMGKDYFDYINVGSWDNGELKMDDDEVWAKKSHIIRSVCSEPCEKGQIKVIRKGEVSCCWTCTPCKENEYVFDEYTCKACQLGSWPTDDLTGCDLIPVQYLRWGDPEPIAAVVFACLGLLATLFVTAIFIIYRDTPVVKSSSRELCYIILAGICLGYLCTFCLIAKPKQIYCYLQRIGIGLSPAMSYSALVTKTNRIARILAGSKKKICTKKPRFMSACAQLVIAFILICIQLGIIVALFIMEPPDIMHDYPSIREVYLICNTTNLGVVTPLGYNGLLILSCTFYAFKTRNVPANFNEAKYIAFTMYTTCIIWLAFVPIYFGSNYKIITMCFSVSLSATVALGCMFVPKVYIILAKPERNVRSAFTTSTVVRMHVGDGKSSSAASRSSSLVNLWKRRGSSGETLRYKDRRLAQHKSEIECFTPKGSMGNGGRATMSSSNGKSVTWAQNEKSSRGQHLWQRLSVHINKKENPNQTAVIKPFPKSTEGRGAGGAGGGGPEPPDAGPKARPAAAEAEERRAVPRAPSPISTLSRPAGGLPDDEDARSLRSEPAARSSSSQGSLLEQISSVVTRFTANISELNSMMLASPGTPGAGAALCSAYLIPTEMQLPAAVMTTFAEIQPPPAAEGPGGAASPAEGAAREPSPSAAAAGPEAAGGKADLEELVALTPPSPFRDSVDSGSTTPNSPVSESALCIPSSPKYDTLIIRDYTQSSSSL</sequence>
<comment type="caution">
    <text evidence="1">The sequence shown here is derived from an EMBL/GenBank/DDBJ whole genome shotgun (WGS) entry which is preliminary data.</text>
</comment>